<proteinExistence type="predicted"/>
<name>A0A0E9XK09_ANGAN</name>
<dbReference type="EMBL" id="GBXM01005583">
    <property type="protein sequence ID" value="JAI02995.1"/>
    <property type="molecule type" value="Transcribed_RNA"/>
</dbReference>
<reference evidence="1" key="1">
    <citation type="submission" date="2014-11" db="EMBL/GenBank/DDBJ databases">
        <authorList>
            <person name="Amaro Gonzalez C."/>
        </authorList>
    </citation>
    <scope>NUCLEOTIDE SEQUENCE</scope>
</reference>
<organism evidence="1">
    <name type="scientific">Anguilla anguilla</name>
    <name type="common">European freshwater eel</name>
    <name type="synonym">Muraena anguilla</name>
    <dbReference type="NCBI Taxonomy" id="7936"/>
    <lineage>
        <taxon>Eukaryota</taxon>
        <taxon>Metazoa</taxon>
        <taxon>Chordata</taxon>
        <taxon>Craniata</taxon>
        <taxon>Vertebrata</taxon>
        <taxon>Euteleostomi</taxon>
        <taxon>Actinopterygii</taxon>
        <taxon>Neopterygii</taxon>
        <taxon>Teleostei</taxon>
        <taxon>Anguilliformes</taxon>
        <taxon>Anguillidae</taxon>
        <taxon>Anguilla</taxon>
    </lineage>
</organism>
<evidence type="ECO:0000313" key="1">
    <source>
        <dbReference type="EMBL" id="JAI02995.1"/>
    </source>
</evidence>
<dbReference type="AlphaFoldDB" id="A0A0E9XK09"/>
<sequence length="34" mass="3531">MCGNKMAVLVSTLKPCDRGEAQPLLISGCPSSHS</sequence>
<reference evidence="1" key="2">
    <citation type="journal article" date="2015" name="Fish Shellfish Immunol.">
        <title>Early steps in the European eel (Anguilla anguilla)-Vibrio vulnificus interaction in the gills: Role of the RtxA13 toxin.</title>
        <authorList>
            <person name="Callol A."/>
            <person name="Pajuelo D."/>
            <person name="Ebbesson L."/>
            <person name="Teles M."/>
            <person name="MacKenzie S."/>
            <person name="Amaro C."/>
        </authorList>
    </citation>
    <scope>NUCLEOTIDE SEQUENCE</scope>
</reference>
<protein>
    <submittedName>
        <fullName evidence="1">Uncharacterized protein</fullName>
    </submittedName>
</protein>
<accession>A0A0E9XK09</accession>